<dbReference type="GO" id="GO:0005262">
    <property type="term" value="F:calcium channel activity"/>
    <property type="evidence" value="ECO:0007669"/>
    <property type="project" value="InterPro"/>
</dbReference>
<dbReference type="Gene3D" id="1.10.2000.10">
    <property type="entry name" value="Frizzled cysteine-rich domain"/>
    <property type="match status" value="1"/>
</dbReference>
<dbReference type="PANTHER" id="PTHR39142:SF1">
    <property type="entry name" value="AEL197CP"/>
    <property type="match status" value="1"/>
</dbReference>
<evidence type="ECO:0000313" key="1">
    <source>
        <dbReference type="EMBL" id="KAF7727501.1"/>
    </source>
</evidence>
<name>A0A8H7BRW5_9FUNG</name>
<dbReference type="InterPro" id="IPR024338">
    <property type="entry name" value="MID1/Yam8"/>
</dbReference>
<dbReference type="EMBL" id="JABAYA010000055">
    <property type="protein sequence ID" value="KAF7727501.1"/>
    <property type="molecule type" value="Genomic_DNA"/>
</dbReference>
<gene>
    <name evidence="1" type="primary">MID1</name>
    <name evidence="1" type="ORF">EC973_007479</name>
</gene>
<dbReference type="GO" id="GO:0098703">
    <property type="term" value="P:calcium ion import across plasma membrane"/>
    <property type="evidence" value="ECO:0007669"/>
    <property type="project" value="InterPro"/>
</dbReference>
<dbReference type="Proteomes" id="UP000605846">
    <property type="component" value="Unassembled WGS sequence"/>
</dbReference>
<dbReference type="Pfam" id="PF12929">
    <property type="entry name" value="Mid1"/>
    <property type="match status" value="1"/>
</dbReference>
<dbReference type="InterPro" id="IPR036790">
    <property type="entry name" value="Frizzled_dom_sf"/>
</dbReference>
<dbReference type="PANTHER" id="PTHR39142">
    <property type="entry name" value="MID1P"/>
    <property type="match status" value="1"/>
</dbReference>
<protein>
    <submittedName>
        <fullName evidence="1">Stretch-activated cation channel mid1</fullName>
    </submittedName>
</protein>
<proteinExistence type="predicted"/>
<sequence length="504" mass="56340">MSPGEWGRLPVWQSQEPNMEAQTPSTIQLNDSVVFTRTLSSGELHHFYFAAGGSSIHKRADPFQLVKRELPVYLTLTSCTQPTPPSNFQGVIPSLELFLSNSSDTTLPGPSRGMRVNDTHPGRIAWTSNANEIWIGVVAPTLNNNWSGNWTYEIAISTTQWMHPLFIPRGKDDKNTPWMTLDDTDSTNALFLTNPYTLSQAPNISVLLTSGVPKELSYSLCAAKPHQVPGYRTNITSTSRGPSEAQRQQVMVSNLNKDTSYTAYFLQQDGSRLGVGPPIPVQTKNDPNCQLIYNLEFCDQVAYSVPATGSDIWNITASYDAQAKALFQPFDRALSQFNCETTAYSLVRNCTDCYNDYKRWLCAVSIPRCTSPSLIDQMNHKPGPAVRRISGGEARNPWVDKQFEVNEWTEMLPCIDLCYRVVQSCPPFLQFFCPEGDLAWLQYGYWQTGTIETNKTLIDFNVNRPTCNRVGLNTSLLVISKASNPSLPSYVWPLVIGIVLFVVM</sequence>
<evidence type="ECO:0000313" key="2">
    <source>
        <dbReference type="Proteomes" id="UP000605846"/>
    </source>
</evidence>
<accession>A0A8H7BRW5</accession>
<reference evidence="1" key="1">
    <citation type="submission" date="2020-01" db="EMBL/GenBank/DDBJ databases">
        <title>Genome Sequencing of Three Apophysomyces-Like Fungal Strains Confirms a Novel Fungal Genus in the Mucoromycota with divergent Burkholderia-like Endosymbiotic Bacteria.</title>
        <authorList>
            <person name="Stajich J.E."/>
            <person name="Macias A.M."/>
            <person name="Carter-House D."/>
            <person name="Lovett B."/>
            <person name="Kasson L.R."/>
            <person name="Berry K."/>
            <person name="Grigoriev I."/>
            <person name="Chang Y."/>
            <person name="Spatafora J."/>
            <person name="Kasson M.T."/>
        </authorList>
    </citation>
    <scope>NUCLEOTIDE SEQUENCE</scope>
    <source>
        <strain evidence="1">NRRL A-21654</strain>
    </source>
</reference>
<dbReference type="AlphaFoldDB" id="A0A8H7BRW5"/>
<keyword evidence="2" id="KW-1185">Reference proteome</keyword>
<dbReference type="OrthoDB" id="5405745at2759"/>
<organism evidence="1 2">
    <name type="scientific">Apophysomyces ossiformis</name>
    <dbReference type="NCBI Taxonomy" id="679940"/>
    <lineage>
        <taxon>Eukaryota</taxon>
        <taxon>Fungi</taxon>
        <taxon>Fungi incertae sedis</taxon>
        <taxon>Mucoromycota</taxon>
        <taxon>Mucoromycotina</taxon>
        <taxon>Mucoromycetes</taxon>
        <taxon>Mucorales</taxon>
        <taxon>Mucorineae</taxon>
        <taxon>Mucoraceae</taxon>
        <taxon>Apophysomyces</taxon>
    </lineage>
</organism>
<comment type="caution">
    <text evidence="1">The sequence shown here is derived from an EMBL/GenBank/DDBJ whole genome shotgun (WGS) entry which is preliminary data.</text>
</comment>